<dbReference type="InterPro" id="IPR025870">
    <property type="entry name" value="Glyoxalase-like_dom"/>
</dbReference>
<evidence type="ECO:0000313" key="3">
    <source>
        <dbReference type="Proteomes" id="UP000759537"/>
    </source>
</evidence>
<organism evidence="2 3">
    <name type="scientific">Russula ochroleuca</name>
    <dbReference type="NCBI Taxonomy" id="152965"/>
    <lineage>
        <taxon>Eukaryota</taxon>
        <taxon>Fungi</taxon>
        <taxon>Dikarya</taxon>
        <taxon>Basidiomycota</taxon>
        <taxon>Agaricomycotina</taxon>
        <taxon>Agaricomycetes</taxon>
        <taxon>Russulales</taxon>
        <taxon>Russulaceae</taxon>
        <taxon>Russula</taxon>
    </lineage>
</organism>
<name>A0A9P5N1J1_9AGAM</name>
<protein>
    <submittedName>
        <fullName evidence="2">Glyoxalase-like domain-containing protein</fullName>
    </submittedName>
</protein>
<proteinExistence type="predicted"/>
<reference evidence="2" key="2">
    <citation type="journal article" date="2020" name="Nat. Commun.">
        <title>Large-scale genome sequencing of mycorrhizal fungi provides insights into the early evolution of symbiotic traits.</title>
        <authorList>
            <person name="Miyauchi S."/>
            <person name="Kiss E."/>
            <person name="Kuo A."/>
            <person name="Drula E."/>
            <person name="Kohler A."/>
            <person name="Sanchez-Garcia M."/>
            <person name="Morin E."/>
            <person name="Andreopoulos B."/>
            <person name="Barry K.W."/>
            <person name="Bonito G."/>
            <person name="Buee M."/>
            <person name="Carver A."/>
            <person name="Chen C."/>
            <person name="Cichocki N."/>
            <person name="Clum A."/>
            <person name="Culley D."/>
            <person name="Crous P.W."/>
            <person name="Fauchery L."/>
            <person name="Girlanda M."/>
            <person name="Hayes R.D."/>
            <person name="Keri Z."/>
            <person name="LaButti K."/>
            <person name="Lipzen A."/>
            <person name="Lombard V."/>
            <person name="Magnuson J."/>
            <person name="Maillard F."/>
            <person name="Murat C."/>
            <person name="Nolan M."/>
            <person name="Ohm R.A."/>
            <person name="Pangilinan J."/>
            <person name="Pereira M.F."/>
            <person name="Perotto S."/>
            <person name="Peter M."/>
            <person name="Pfister S."/>
            <person name="Riley R."/>
            <person name="Sitrit Y."/>
            <person name="Stielow J.B."/>
            <person name="Szollosi G."/>
            <person name="Zifcakova L."/>
            <person name="Stursova M."/>
            <person name="Spatafora J.W."/>
            <person name="Tedersoo L."/>
            <person name="Vaario L.M."/>
            <person name="Yamada A."/>
            <person name="Yan M."/>
            <person name="Wang P."/>
            <person name="Xu J."/>
            <person name="Bruns T."/>
            <person name="Baldrian P."/>
            <person name="Vilgalys R."/>
            <person name="Dunand C."/>
            <person name="Henrissat B."/>
            <person name="Grigoriev I.V."/>
            <person name="Hibbett D."/>
            <person name="Nagy L.G."/>
            <person name="Martin F.M."/>
        </authorList>
    </citation>
    <scope>NUCLEOTIDE SEQUENCE</scope>
    <source>
        <strain evidence="2">Prilba</strain>
    </source>
</reference>
<dbReference type="Pfam" id="PF13468">
    <property type="entry name" value="Glyoxalase_3"/>
    <property type="match status" value="1"/>
</dbReference>
<dbReference type="PANTHER" id="PTHR40265:SF1">
    <property type="entry name" value="GLYOXALASE-LIKE DOMAIN-CONTAINING PROTEIN"/>
    <property type="match status" value="1"/>
</dbReference>
<dbReference type="InterPro" id="IPR029068">
    <property type="entry name" value="Glyas_Bleomycin-R_OHBP_Dase"/>
</dbReference>
<dbReference type="PANTHER" id="PTHR40265">
    <property type="entry name" value="BLL2707 PROTEIN"/>
    <property type="match status" value="1"/>
</dbReference>
<dbReference type="AlphaFoldDB" id="A0A9P5N1J1"/>
<comment type="caution">
    <text evidence="2">The sequence shown here is derived from an EMBL/GenBank/DDBJ whole genome shotgun (WGS) entry which is preliminary data.</text>
</comment>
<evidence type="ECO:0000313" key="2">
    <source>
        <dbReference type="EMBL" id="KAF8483992.1"/>
    </source>
</evidence>
<keyword evidence="3" id="KW-1185">Reference proteome</keyword>
<gene>
    <name evidence="2" type="ORF">DFH94DRAFT_725887</name>
</gene>
<dbReference type="EMBL" id="WHVB01000004">
    <property type="protein sequence ID" value="KAF8483992.1"/>
    <property type="molecule type" value="Genomic_DNA"/>
</dbReference>
<evidence type="ECO:0000259" key="1">
    <source>
        <dbReference type="Pfam" id="PF13468"/>
    </source>
</evidence>
<sequence length="308" mass="34146">MSFPSTRTLDHVVHLTPPGTFHDTAEQFRQLGFNVIDGGTHANGLTANSLIIMPDGAYIELLSFTHPESHYPPSSPSHESRRRQPWANKACGWVAYAFLGAPSSRPPLSTLVNERLRDEGTSTRYEAEVAGGRRRTSDGIEVRWEITQPARWSEKLGGTRLPFFCGDLTPRELRVPTRPRSNTKHPNGALSIAHLRVLAPPSVFAGVANELTAIVGEPPIEVLQEEDEEEEGEEPRELVWLLDLPGQVAPRWHPHLALCEPDVENEAELRFVQTHGAGLFEVGVRVDESAGKRGWSDTPFGRVAWIPV</sequence>
<dbReference type="OrthoDB" id="408973at2759"/>
<dbReference type="Gene3D" id="3.10.180.10">
    <property type="entry name" value="2,3-Dihydroxybiphenyl 1,2-Dioxygenase, domain 1"/>
    <property type="match status" value="1"/>
</dbReference>
<dbReference type="Proteomes" id="UP000759537">
    <property type="component" value="Unassembled WGS sequence"/>
</dbReference>
<reference evidence="2" key="1">
    <citation type="submission" date="2019-10" db="EMBL/GenBank/DDBJ databases">
        <authorList>
            <consortium name="DOE Joint Genome Institute"/>
            <person name="Kuo A."/>
            <person name="Miyauchi S."/>
            <person name="Kiss E."/>
            <person name="Drula E."/>
            <person name="Kohler A."/>
            <person name="Sanchez-Garcia M."/>
            <person name="Andreopoulos B."/>
            <person name="Barry K.W."/>
            <person name="Bonito G."/>
            <person name="Buee M."/>
            <person name="Carver A."/>
            <person name="Chen C."/>
            <person name="Cichocki N."/>
            <person name="Clum A."/>
            <person name="Culley D."/>
            <person name="Crous P.W."/>
            <person name="Fauchery L."/>
            <person name="Girlanda M."/>
            <person name="Hayes R."/>
            <person name="Keri Z."/>
            <person name="LaButti K."/>
            <person name="Lipzen A."/>
            <person name="Lombard V."/>
            <person name="Magnuson J."/>
            <person name="Maillard F."/>
            <person name="Morin E."/>
            <person name="Murat C."/>
            <person name="Nolan M."/>
            <person name="Ohm R."/>
            <person name="Pangilinan J."/>
            <person name="Pereira M."/>
            <person name="Perotto S."/>
            <person name="Peter M."/>
            <person name="Riley R."/>
            <person name="Sitrit Y."/>
            <person name="Stielow B."/>
            <person name="Szollosi G."/>
            <person name="Zifcakova L."/>
            <person name="Stursova M."/>
            <person name="Spatafora J.W."/>
            <person name="Tedersoo L."/>
            <person name="Vaario L.-M."/>
            <person name="Yamada A."/>
            <person name="Yan M."/>
            <person name="Wang P."/>
            <person name="Xu J."/>
            <person name="Bruns T."/>
            <person name="Baldrian P."/>
            <person name="Vilgalys R."/>
            <person name="Henrissat B."/>
            <person name="Grigoriev I.V."/>
            <person name="Hibbett D."/>
            <person name="Nagy L.G."/>
            <person name="Martin F.M."/>
        </authorList>
    </citation>
    <scope>NUCLEOTIDE SEQUENCE</scope>
    <source>
        <strain evidence="2">Prilba</strain>
    </source>
</reference>
<feature type="domain" description="Glyoxalase-like" evidence="1">
    <location>
        <begin position="9"/>
        <end position="201"/>
    </location>
</feature>
<accession>A0A9P5N1J1</accession>